<organism evidence="4 5">
    <name type="scientific">Collybiopsis confluens</name>
    <dbReference type="NCBI Taxonomy" id="2823264"/>
    <lineage>
        <taxon>Eukaryota</taxon>
        <taxon>Fungi</taxon>
        <taxon>Dikarya</taxon>
        <taxon>Basidiomycota</taxon>
        <taxon>Agaricomycotina</taxon>
        <taxon>Agaricomycetes</taxon>
        <taxon>Agaricomycetidae</taxon>
        <taxon>Agaricales</taxon>
        <taxon>Marasmiineae</taxon>
        <taxon>Omphalotaceae</taxon>
        <taxon>Collybiopsis</taxon>
    </lineage>
</organism>
<dbReference type="InterPro" id="IPR000868">
    <property type="entry name" value="Isochorismatase-like_dom"/>
</dbReference>
<dbReference type="Proteomes" id="UP000518752">
    <property type="component" value="Unassembled WGS sequence"/>
</dbReference>
<dbReference type="EMBL" id="JAACJN010000372">
    <property type="protein sequence ID" value="KAF5345656.1"/>
    <property type="molecule type" value="Genomic_DNA"/>
</dbReference>
<reference evidence="4 5" key="1">
    <citation type="journal article" date="2020" name="ISME J.">
        <title>Uncovering the hidden diversity of litter-decomposition mechanisms in mushroom-forming fungi.</title>
        <authorList>
            <person name="Floudas D."/>
            <person name="Bentzer J."/>
            <person name="Ahren D."/>
            <person name="Johansson T."/>
            <person name="Persson P."/>
            <person name="Tunlid A."/>
        </authorList>
    </citation>
    <scope>NUCLEOTIDE SEQUENCE [LARGE SCALE GENOMIC DNA]</scope>
    <source>
        <strain evidence="4 5">CBS 406.79</strain>
    </source>
</reference>
<dbReference type="GO" id="GO:0016787">
    <property type="term" value="F:hydrolase activity"/>
    <property type="evidence" value="ECO:0007669"/>
    <property type="project" value="UniProtKB-KW"/>
</dbReference>
<evidence type="ECO:0000313" key="5">
    <source>
        <dbReference type="Proteomes" id="UP000518752"/>
    </source>
</evidence>
<proteinExistence type="inferred from homology"/>
<evidence type="ECO:0000259" key="3">
    <source>
        <dbReference type="Pfam" id="PF00857"/>
    </source>
</evidence>
<dbReference type="Pfam" id="PF00857">
    <property type="entry name" value="Isochorismatase"/>
    <property type="match status" value="1"/>
</dbReference>
<evidence type="ECO:0000256" key="1">
    <source>
        <dbReference type="ARBA" id="ARBA00006336"/>
    </source>
</evidence>
<comment type="similarity">
    <text evidence="1">Belongs to the isochorismatase family.</text>
</comment>
<evidence type="ECO:0000313" key="4">
    <source>
        <dbReference type="EMBL" id="KAF5345656.1"/>
    </source>
</evidence>
<keyword evidence="5" id="KW-1185">Reference proteome</keyword>
<comment type="caution">
    <text evidence="4">The sequence shown here is derived from an EMBL/GenBank/DDBJ whole genome shotgun (WGS) entry which is preliminary data.</text>
</comment>
<dbReference type="AlphaFoldDB" id="A0A8H5FQR6"/>
<feature type="domain" description="Isochorismatase-like" evidence="3">
    <location>
        <begin position="5"/>
        <end position="144"/>
    </location>
</feature>
<sequence length="188" mass="20322">MIKRVLLLLDVQTCNLSNPPKGVPSAPTLRKNIESVLTTARNAKPPPMIVHVRNSGEVGDPDEVGSQGWELMFTPMLENDNEHVVDKLKNNAFLGTRLGDLIPIDAEVVVVGLGSDFSVRATCSVALDRGNEVILIRGAHGTYDRMEILNGGGITPADTVEAEVEEELEDAGVAVLEMKDVHAIFTDR</sequence>
<dbReference type="SUPFAM" id="SSF52499">
    <property type="entry name" value="Isochorismatase-like hydrolases"/>
    <property type="match status" value="1"/>
</dbReference>
<keyword evidence="2" id="KW-0378">Hydrolase</keyword>
<dbReference type="OrthoDB" id="167809at2759"/>
<accession>A0A8H5FQR6</accession>
<name>A0A8H5FQR6_9AGAR</name>
<dbReference type="InterPro" id="IPR036380">
    <property type="entry name" value="Isochorismatase-like_sf"/>
</dbReference>
<evidence type="ECO:0000256" key="2">
    <source>
        <dbReference type="ARBA" id="ARBA00022801"/>
    </source>
</evidence>
<gene>
    <name evidence="4" type="ORF">D9757_014211</name>
</gene>
<dbReference type="PANTHER" id="PTHR43540">
    <property type="entry name" value="PEROXYUREIDOACRYLATE/UREIDOACRYLATE AMIDOHYDROLASE-RELATED"/>
    <property type="match status" value="1"/>
</dbReference>
<protein>
    <recommendedName>
        <fullName evidence="3">Isochorismatase-like domain-containing protein</fullName>
    </recommendedName>
</protein>
<dbReference type="InterPro" id="IPR050272">
    <property type="entry name" value="Isochorismatase-like_hydrls"/>
</dbReference>
<dbReference type="Gene3D" id="3.40.50.850">
    <property type="entry name" value="Isochorismatase-like"/>
    <property type="match status" value="1"/>
</dbReference>